<evidence type="ECO:0000256" key="2">
    <source>
        <dbReference type="SAM" id="SignalP"/>
    </source>
</evidence>
<dbReference type="Proteomes" id="UP001217089">
    <property type="component" value="Unassembled WGS sequence"/>
</dbReference>
<evidence type="ECO:0000313" key="4">
    <source>
        <dbReference type="Proteomes" id="UP001217089"/>
    </source>
</evidence>
<evidence type="ECO:0000313" key="3">
    <source>
        <dbReference type="EMBL" id="KAJ8319752.1"/>
    </source>
</evidence>
<evidence type="ECO:0008006" key="5">
    <source>
        <dbReference type="Google" id="ProtNLM"/>
    </source>
</evidence>
<protein>
    <recommendedName>
        <fullName evidence="5">Cyclase</fullName>
    </recommendedName>
</protein>
<organism evidence="3 4">
    <name type="scientific">Tegillarca granosa</name>
    <name type="common">Malaysian cockle</name>
    <name type="synonym">Anadara granosa</name>
    <dbReference type="NCBI Taxonomy" id="220873"/>
    <lineage>
        <taxon>Eukaryota</taxon>
        <taxon>Metazoa</taxon>
        <taxon>Spiralia</taxon>
        <taxon>Lophotrochozoa</taxon>
        <taxon>Mollusca</taxon>
        <taxon>Bivalvia</taxon>
        <taxon>Autobranchia</taxon>
        <taxon>Pteriomorphia</taxon>
        <taxon>Arcoida</taxon>
        <taxon>Arcoidea</taxon>
        <taxon>Arcidae</taxon>
        <taxon>Tegillarca</taxon>
    </lineage>
</organism>
<reference evidence="3 4" key="1">
    <citation type="submission" date="2022-12" db="EMBL/GenBank/DDBJ databases">
        <title>Chromosome-level genome of Tegillarca granosa.</title>
        <authorList>
            <person name="Kim J."/>
        </authorList>
    </citation>
    <scope>NUCLEOTIDE SEQUENCE [LARGE SCALE GENOMIC DNA]</scope>
    <source>
        <strain evidence="3">Teg-2019</strain>
        <tissue evidence="3">Adductor muscle</tissue>
    </source>
</reference>
<sequence length="331" mass="37730">MTICSYVYNFDLVLHWLCGMLMFYLSCVDKNTPCPYTFPVVKDHIGCPRTWQQRSLIINPRVRTVGGHWFKGPPRLHAVFENICHLNTYSLQIDSVDFVYHKQQIHIDNNYTLVLVLWYAVGLCHAVKMELNYFCTPEHMGTHFDAPSHFSKTGWRLHEVPIDKMMGPGVVVDVKSKAAKNRDYAVSVDDLLKWESKYGRIPDKAVVIMNSGWDRYWGNVNLAFGTDMFNDTLSYHFPGWHVDSVQWLITNRNINILGVDTPSTDPAQEHKYPVHVLASAHSIVMLESIANLDDIPASGAMIYAPVAKYYEGSGAPVRVFASVNDDINFKK</sequence>
<dbReference type="EMBL" id="JARBDR010000141">
    <property type="protein sequence ID" value="KAJ8319752.1"/>
    <property type="molecule type" value="Genomic_DNA"/>
</dbReference>
<dbReference type="Gene3D" id="3.50.30.50">
    <property type="entry name" value="Putative cyclase"/>
    <property type="match status" value="1"/>
</dbReference>
<accession>A0ABQ9FUW2</accession>
<keyword evidence="2" id="KW-0732">Signal</keyword>
<feature type="chain" id="PRO_5045362519" description="Cyclase" evidence="2">
    <location>
        <begin position="30"/>
        <end position="331"/>
    </location>
</feature>
<gene>
    <name evidence="3" type="ORF">KUTeg_001339</name>
</gene>
<dbReference type="Pfam" id="PF04199">
    <property type="entry name" value="Cyclase"/>
    <property type="match status" value="1"/>
</dbReference>
<evidence type="ECO:0000256" key="1">
    <source>
        <dbReference type="ARBA" id="ARBA00007865"/>
    </source>
</evidence>
<dbReference type="InterPro" id="IPR007325">
    <property type="entry name" value="KFase/CYL"/>
</dbReference>
<dbReference type="PANTHER" id="PTHR31118:SF12">
    <property type="entry name" value="CYCLASE-LIKE PROTEIN 2"/>
    <property type="match status" value="1"/>
</dbReference>
<dbReference type="InterPro" id="IPR037175">
    <property type="entry name" value="KFase_sf"/>
</dbReference>
<dbReference type="PANTHER" id="PTHR31118">
    <property type="entry name" value="CYCLASE-LIKE PROTEIN 2"/>
    <property type="match status" value="1"/>
</dbReference>
<name>A0ABQ9FUW2_TEGGR</name>
<proteinExistence type="inferred from homology"/>
<dbReference type="SUPFAM" id="SSF102198">
    <property type="entry name" value="Putative cyclase"/>
    <property type="match status" value="1"/>
</dbReference>
<comment type="similarity">
    <text evidence="1">Belongs to the Cyclase 1 superfamily.</text>
</comment>
<feature type="signal peptide" evidence="2">
    <location>
        <begin position="1"/>
        <end position="29"/>
    </location>
</feature>
<comment type="caution">
    <text evidence="3">The sequence shown here is derived from an EMBL/GenBank/DDBJ whole genome shotgun (WGS) entry which is preliminary data.</text>
</comment>
<keyword evidence="4" id="KW-1185">Reference proteome</keyword>